<dbReference type="RefSeq" id="WP_176614323.1">
    <property type="nucleotide sequence ID" value="NZ_JABXXR010000126.1"/>
</dbReference>
<keyword evidence="3" id="KW-0732">Signal</keyword>
<organism evidence="4 5">
    <name type="scientific">Ameyamaea chiangmaiensis</name>
    <dbReference type="NCBI Taxonomy" id="442969"/>
    <lineage>
        <taxon>Bacteria</taxon>
        <taxon>Pseudomonadati</taxon>
        <taxon>Pseudomonadota</taxon>
        <taxon>Alphaproteobacteria</taxon>
        <taxon>Acetobacterales</taxon>
        <taxon>Acetobacteraceae</taxon>
        <taxon>Ameyamaea</taxon>
    </lineage>
</organism>
<evidence type="ECO:0000313" key="5">
    <source>
        <dbReference type="Proteomes" id="UP000585665"/>
    </source>
</evidence>
<dbReference type="Gene3D" id="2.120.10.30">
    <property type="entry name" value="TolB, C-terminal domain"/>
    <property type="match status" value="1"/>
</dbReference>
<name>A0A850PBG0_9PROT</name>
<keyword evidence="5" id="KW-1185">Reference proteome</keyword>
<feature type="chain" id="PRO_5032413305" evidence="3">
    <location>
        <begin position="28"/>
        <end position="349"/>
    </location>
</feature>
<feature type="signal peptide" evidence="3">
    <location>
        <begin position="1"/>
        <end position="27"/>
    </location>
</feature>
<dbReference type="GO" id="GO:0005576">
    <property type="term" value="C:extracellular region"/>
    <property type="evidence" value="ECO:0007669"/>
    <property type="project" value="UniProtKB-SubCell"/>
</dbReference>
<evidence type="ECO:0000256" key="3">
    <source>
        <dbReference type="SAM" id="SignalP"/>
    </source>
</evidence>
<dbReference type="Proteomes" id="UP000585665">
    <property type="component" value="Unassembled WGS sequence"/>
</dbReference>
<evidence type="ECO:0000313" key="4">
    <source>
        <dbReference type="EMBL" id="NVN41424.1"/>
    </source>
</evidence>
<dbReference type="EMBL" id="JABXXR010000126">
    <property type="protein sequence ID" value="NVN41424.1"/>
    <property type="molecule type" value="Genomic_DNA"/>
</dbReference>
<accession>A0A850PBG0</accession>
<dbReference type="AlphaFoldDB" id="A0A850PBG0"/>
<protein>
    <submittedName>
        <fullName evidence="4">Gluconolactonase</fullName>
    </submittedName>
</protein>
<keyword evidence="2" id="KW-0964">Secreted</keyword>
<reference evidence="4 5" key="1">
    <citation type="submission" date="2020-06" db="EMBL/GenBank/DDBJ databases">
        <title>Description of novel acetic acid bacteria.</title>
        <authorList>
            <person name="Sombolestani A."/>
        </authorList>
    </citation>
    <scope>NUCLEOTIDE SEQUENCE [LARGE SCALE GENOMIC DNA]</scope>
    <source>
        <strain evidence="4 5">LMG 27010</strain>
    </source>
</reference>
<dbReference type="InterPro" id="IPR017996">
    <property type="entry name" value="MRJP/yellow-related"/>
</dbReference>
<evidence type="ECO:0000256" key="2">
    <source>
        <dbReference type="ARBA" id="ARBA00022525"/>
    </source>
</evidence>
<evidence type="ECO:0000256" key="1">
    <source>
        <dbReference type="ARBA" id="ARBA00004613"/>
    </source>
</evidence>
<comment type="subcellular location">
    <subcellularLocation>
        <location evidence="1">Secreted</location>
    </subcellularLocation>
</comment>
<sequence length="349" mass="36116">MNRSAVRHTLRLLLLGVTLITSPVVHAATLTEVAHADDTIWTTSAITPDGRLFVGATAALGGSGPALSEIHGGTVAPFRLADGTALPLTNMTGMTVADGALWVLDNGILSVSPPAQHPAPRLLRIDLSSNTVARVYTLGPDATRPGSVLSGVAVHGDTAFVGDSGAAAIIVIDLRAGSMKRFMENAPGVAAKHPIMIGGQPLHLPDGGIARPNVSMLALSPDGQWLYLQAPGGSLYRLGTPLLTDPMVTDIERQEGLTLWEMTGTLGGVATGPDGTLYFAKPERHAIDSFTVGRIPATLLADPRLTWPTGPAVGADGTVYVPVSRVDQSAAFKHAPAPAPSSVLFAIRP</sequence>
<gene>
    <name evidence="4" type="ORF">HUK82_12735</name>
</gene>
<proteinExistence type="predicted"/>
<dbReference type="InterPro" id="IPR011042">
    <property type="entry name" value="6-blade_b-propeller_TolB-like"/>
</dbReference>
<dbReference type="Pfam" id="PF03022">
    <property type="entry name" value="MRJP"/>
    <property type="match status" value="1"/>
</dbReference>
<dbReference type="SUPFAM" id="SSF101898">
    <property type="entry name" value="NHL repeat"/>
    <property type="match status" value="1"/>
</dbReference>
<comment type="caution">
    <text evidence="4">The sequence shown here is derived from an EMBL/GenBank/DDBJ whole genome shotgun (WGS) entry which is preliminary data.</text>
</comment>